<keyword evidence="6" id="KW-1185">Reference proteome</keyword>
<dbReference type="PANTHER" id="PTHR11769">
    <property type="entry name" value="HYALURONIDASE"/>
    <property type="match status" value="1"/>
</dbReference>
<dbReference type="InterPro" id="IPR017853">
    <property type="entry name" value="GH"/>
</dbReference>
<evidence type="ECO:0000313" key="5">
    <source>
        <dbReference type="EMBL" id="EPB68894.1"/>
    </source>
</evidence>
<evidence type="ECO:0000256" key="2">
    <source>
        <dbReference type="ARBA" id="ARBA00023157"/>
    </source>
</evidence>
<keyword evidence="3" id="KW-0378">Hydrolase</keyword>
<gene>
    <name evidence="5" type="ORF">ANCCEY_12007</name>
</gene>
<comment type="similarity">
    <text evidence="1 3">Belongs to the glycosyl hydrolase 56 family.</text>
</comment>
<dbReference type="GO" id="GO:0030214">
    <property type="term" value="P:hyaluronan catabolic process"/>
    <property type="evidence" value="ECO:0007669"/>
    <property type="project" value="TreeGrafter"/>
</dbReference>
<dbReference type="PANTHER" id="PTHR11769:SF35">
    <property type="entry name" value="HYALURONIDASE"/>
    <property type="match status" value="1"/>
</dbReference>
<dbReference type="Gene3D" id="3.20.20.70">
    <property type="entry name" value="Aldolase class I"/>
    <property type="match status" value="1"/>
</dbReference>
<organism evidence="5 6">
    <name type="scientific">Ancylostoma ceylanicum</name>
    <dbReference type="NCBI Taxonomy" id="53326"/>
    <lineage>
        <taxon>Eukaryota</taxon>
        <taxon>Metazoa</taxon>
        <taxon>Ecdysozoa</taxon>
        <taxon>Nematoda</taxon>
        <taxon>Chromadorea</taxon>
        <taxon>Rhabditida</taxon>
        <taxon>Rhabditina</taxon>
        <taxon>Rhabditomorpha</taxon>
        <taxon>Strongyloidea</taxon>
        <taxon>Ancylostomatidae</taxon>
        <taxon>Ancylostomatinae</taxon>
        <taxon>Ancylostoma</taxon>
    </lineage>
</organism>
<reference evidence="5 6" key="1">
    <citation type="submission" date="2013-05" db="EMBL/GenBank/DDBJ databases">
        <title>Draft genome of the parasitic nematode Anyclostoma ceylanicum.</title>
        <authorList>
            <person name="Mitreva M."/>
        </authorList>
    </citation>
    <scope>NUCLEOTIDE SEQUENCE [LARGE SCALE GENOMIC DNA]</scope>
</reference>
<evidence type="ECO:0000313" key="6">
    <source>
        <dbReference type="Proteomes" id="UP000054495"/>
    </source>
</evidence>
<dbReference type="SUPFAM" id="SSF51445">
    <property type="entry name" value="(Trans)glycosidases"/>
    <property type="match status" value="1"/>
</dbReference>
<dbReference type="EC" id="3.2.1.35" evidence="3"/>
<feature type="domain" description="DUF7083" evidence="4">
    <location>
        <begin position="46"/>
        <end position="90"/>
    </location>
</feature>
<dbReference type="Pfam" id="PF23309">
    <property type="entry name" value="DUF7083"/>
    <property type="match status" value="1"/>
</dbReference>
<dbReference type="InterPro" id="IPR013785">
    <property type="entry name" value="Aldolase_TIM"/>
</dbReference>
<keyword evidence="3" id="KW-0326">Glycosidase</keyword>
<protein>
    <recommendedName>
        <fullName evidence="3">Hyaluronidase</fullName>
        <ecNumber evidence="3">3.2.1.35</ecNumber>
    </recommendedName>
</protein>
<dbReference type="InterPro" id="IPR018155">
    <property type="entry name" value="Hyaluronidase"/>
</dbReference>
<accession>A0A0D6LAN0</accession>
<dbReference type="Proteomes" id="UP000054495">
    <property type="component" value="Unassembled WGS sequence"/>
</dbReference>
<dbReference type="GO" id="GO:0005975">
    <property type="term" value="P:carbohydrate metabolic process"/>
    <property type="evidence" value="ECO:0007669"/>
    <property type="project" value="InterPro"/>
</dbReference>
<dbReference type="InterPro" id="IPR055510">
    <property type="entry name" value="DUF7083"/>
</dbReference>
<evidence type="ECO:0000256" key="3">
    <source>
        <dbReference type="RuleBase" id="RU610713"/>
    </source>
</evidence>
<name>A0A0D6LAN0_9BILA</name>
<dbReference type="AlphaFoldDB" id="A0A0D6LAN0"/>
<evidence type="ECO:0000256" key="1">
    <source>
        <dbReference type="ARBA" id="ARBA00008871"/>
    </source>
</evidence>
<dbReference type="GO" id="GO:0004415">
    <property type="term" value="F:hyalurononglucosaminidase activity"/>
    <property type="evidence" value="ECO:0007669"/>
    <property type="project" value="UniProtKB-UniRule"/>
</dbReference>
<dbReference type="Pfam" id="PF01630">
    <property type="entry name" value="Glyco_hydro_56"/>
    <property type="match status" value="1"/>
</dbReference>
<sequence length="330" mass="37965">MDAHALQKILKQNTQQMQLMQQMMHALLSGELKPQQAVALTQPTLISELNGRMKTFTFDPDMGRCFTRWYDRHQEILMEDGASLAEDARNESNEPVTVLMLQANTPKNCVIQRNSIVKVFRNQSIALARINNIGIHNESEIESIAEKDFNDAASYHVESMISFRMMFIFNESSALYPSIYLGFNATSDQRFRYVQAILREARRVANKFTPPLPIYAYSKIEYNPLKEIADFYDTRDLCSTIKQPADLGIDGIIFWSSSNNMTLRCPYIKDNMEKENMLSFVLEFDLRASAIPLQEGQNHNKSAGRLRKDQMSQQWQVCAADEYNVSEEIQ</sequence>
<evidence type="ECO:0000259" key="4">
    <source>
        <dbReference type="Pfam" id="PF23309"/>
    </source>
</evidence>
<dbReference type="EMBL" id="KE125365">
    <property type="protein sequence ID" value="EPB68894.1"/>
    <property type="molecule type" value="Genomic_DNA"/>
</dbReference>
<comment type="catalytic activity">
    <reaction evidence="3">
        <text>Random hydrolysis of (1-&gt;4)-linkages between N-acetyl-beta-D-glucosamine and D-glucuronate residues in hyaluronate.</text>
        <dbReference type="EC" id="3.2.1.35"/>
    </reaction>
</comment>
<proteinExistence type="inferred from homology"/>
<keyword evidence="2" id="KW-1015">Disulfide bond</keyword>